<dbReference type="FunCoup" id="A0A2K3E0E4">
    <property type="interactions" value="1829"/>
</dbReference>
<evidence type="ECO:0000256" key="5">
    <source>
        <dbReference type="ARBA" id="ARBA00022976"/>
    </source>
</evidence>
<feature type="compositionally biased region" description="Gly residues" evidence="12">
    <location>
        <begin position="251"/>
        <end position="264"/>
    </location>
</feature>
<feature type="transmembrane region" description="Helical" evidence="11">
    <location>
        <begin position="661"/>
        <end position="685"/>
    </location>
</feature>
<keyword evidence="5 11" id="KW-0914">Notch signaling pathway</keyword>
<feature type="transmembrane region" description="Helical" evidence="11">
    <location>
        <begin position="691"/>
        <end position="710"/>
    </location>
</feature>
<name>A0A2K3E0E4_CHLRE</name>
<feature type="transmembrane region" description="Helical" evidence="11">
    <location>
        <begin position="68"/>
        <end position="90"/>
    </location>
</feature>
<feature type="region of interest" description="Disordered" evidence="12">
    <location>
        <begin position="382"/>
        <end position="469"/>
    </location>
</feature>
<dbReference type="InterPro" id="IPR001108">
    <property type="entry name" value="Peptidase_A22A"/>
</dbReference>
<comment type="function">
    <text evidence="9">Probable catalytic subunit of the gamma-secretase complex, an endoprotease complex that catalyzes the intramembrane cleavage of integral membrane proteins such as Notch receptors. Requires the other members of the gamma-secretase complex to have a protease activity.</text>
</comment>
<dbReference type="EC" id="3.4.23.-" evidence="11"/>
<feature type="region of interest" description="Disordered" evidence="12">
    <location>
        <begin position="488"/>
        <end position="535"/>
    </location>
</feature>
<dbReference type="InterPro" id="IPR006639">
    <property type="entry name" value="Preselin/SPP"/>
</dbReference>
<dbReference type="GO" id="GO:0006509">
    <property type="term" value="P:membrane protein ectodomain proteolysis"/>
    <property type="evidence" value="ECO:0000318"/>
    <property type="project" value="GO_Central"/>
</dbReference>
<dbReference type="Pfam" id="PF01080">
    <property type="entry name" value="Presenilin"/>
    <property type="match status" value="2"/>
</dbReference>
<feature type="compositionally biased region" description="Pro residues" evidence="12">
    <location>
        <begin position="592"/>
        <end position="604"/>
    </location>
</feature>
<dbReference type="RefSeq" id="XP_042926835.1">
    <property type="nucleotide sequence ID" value="XM_043059201.1"/>
</dbReference>
<comment type="function">
    <text evidence="11">Probable subunit of the gamma-secretase complex, an endoprotease complex that catalyzes the intramembrane cleavage of integral membrane proteins such as Notch receptors.</text>
</comment>
<comment type="subcellular location">
    <subcellularLocation>
        <location evidence="11">Endoplasmic reticulum membrane</location>
        <topology evidence="11">Multi-pass membrane protein</topology>
    </subcellularLocation>
    <subcellularLocation>
        <location evidence="11">Golgi apparatus membrane</location>
        <topology evidence="11">Multi-pass membrane protein</topology>
    </subcellularLocation>
</comment>
<sequence length="724" mass="74648">MATPSLLDDLGEEVTGIVAPVSLCMAVTVLLVRLLNPEGVSSSNTVLIASIAYQEQASDSSGKKFGGALLNALIFVAVVAGMTVVLFLLFKYKCYKFIFAYMGFAVFNIFFFITGALFIQVMQVIDLHIDAFSLAYGLFNFSIVGTLGLLFMPIPLLSKQVYLIWVGIIVAYIFTFIPEWTAWVILCFMALYDIVAVLVPGGPLKALVELAIERQQELPALIYEARPAGGRPYVRGWGNRGQRGEGEEGGPEGPAGPDGPGGPAANGAVPAAPPNVVPSPHANGRGPRPVAEASSPAASLEMRQPTTRAVHGQGAAAGAGAVFDPYEAPGSPGGTGRRRAGGVSGGGWAQAATTRVAPAVGAGAADFTGQTQVQPMRLSMAGEADAAMEAQWQQQPQRRRQRSQGGGAGSGPRPVAEGREQGEWQPLPAAPEGGAAGAALRVRPGGPGLSEPVAADSGRSSPRSHTSMEPLLNQRAAAAAALDRDLKDFDGAAGPSSRGRVSNSSAGPQGREMRSLQPGAGASSGKGALDPYLRGPSGGGGVAAAGGAAGGDPPRLTNPGTMGVRAVAPAFDAERLAEAVRRNTLDGELPASEPPPQLAGAPPPDGHHPHHRGHGHHHDGGADGGGEGGGDLPDLPDSIKLGLGDFIFYSMLVGRAAMYDFMTVFAAYLAIIAGLGLTLLCLAVFQKALPALPFSIALGVAFYFLTRLTLEPFLIPLATNLAFF</sequence>
<evidence type="ECO:0000256" key="1">
    <source>
        <dbReference type="ARBA" id="ARBA00008604"/>
    </source>
</evidence>
<dbReference type="Gramene" id="PNW86253">
    <property type="protein sequence ID" value="PNW86253"/>
    <property type="gene ID" value="CHLRE_02g078858v5"/>
</dbReference>
<dbReference type="OMA" id="LICTINF"/>
<dbReference type="STRING" id="3055.A0A2K3E0E4"/>
<dbReference type="EMBL" id="CM008963">
    <property type="protein sequence ID" value="PNW86253.1"/>
    <property type="molecule type" value="Genomic_DNA"/>
</dbReference>
<dbReference type="FunFam" id="1.10.472.100:FF:000003">
    <property type="entry name" value="Presenilin"/>
    <property type="match status" value="1"/>
</dbReference>
<dbReference type="PANTHER" id="PTHR10202:SF13">
    <property type="entry name" value="PRESENILIN HOMOLOG"/>
    <property type="match status" value="1"/>
</dbReference>
<dbReference type="AlphaFoldDB" id="A0A2K3E0E4"/>
<evidence type="ECO:0000256" key="2">
    <source>
        <dbReference type="ARBA" id="ARBA00022692"/>
    </source>
</evidence>
<feature type="region of interest" description="Disordered" evidence="12">
    <location>
        <begin position="543"/>
        <end position="562"/>
    </location>
</feature>
<evidence type="ECO:0000256" key="10">
    <source>
        <dbReference type="ARBA" id="ARBA00066080"/>
    </source>
</evidence>
<accession>A0A2K3E0E4</accession>
<dbReference type="InterPro" id="IPR042524">
    <property type="entry name" value="Presenilin_C"/>
</dbReference>
<evidence type="ECO:0000256" key="12">
    <source>
        <dbReference type="SAM" id="MobiDB-lite"/>
    </source>
</evidence>
<evidence type="ECO:0000313" key="14">
    <source>
        <dbReference type="Proteomes" id="UP000006906"/>
    </source>
</evidence>
<feature type="compositionally biased region" description="Basic residues" evidence="12">
    <location>
        <begin position="608"/>
        <end position="617"/>
    </location>
</feature>
<keyword evidence="3 11" id="KW-0378">Hydrolase</keyword>
<feature type="compositionally biased region" description="Gly residues" evidence="12">
    <location>
        <begin position="622"/>
        <end position="631"/>
    </location>
</feature>
<evidence type="ECO:0000256" key="7">
    <source>
        <dbReference type="ARBA" id="ARBA00023034"/>
    </source>
</evidence>
<dbReference type="SMART" id="SM00730">
    <property type="entry name" value="PSN"/>
    <property type="match status" value="1"/>
</dbReference>
<dbReference type="GO" id="GO:0044351">
    <property type="term" value="P:macropinocytosis"/>
    <property type="evidence" value="ECO:0007669"/>
    <property type="project" value="UniProtKB-ARBA"/>
</dbReference>
<dbReference type="GO" id="GO:0005789">
    <property type="term" value="C:endoplasmic reticulum membrane"/>
    <property type="evidence" value="ECO:0007669"/>
    <property type="project" value="UniProtKB-SubCell"/>
</dbReference>
<comment type="subunit">
    <text evidence="10">Homodimer. Component of the gamma-secretase complex, a complex composed of a presenilin homodimer, nicastrin, aph1 and pen2.</text>
</comment>
<feature type="transmembrane region" description="Helical" evidence="11">
    <location>
        <begin position="14"/>
        <end position="35"/>
    </location>
</feature>
<gene>
    <name evidence="13" type="ORF">CHLRE_02g078858v5</name>
</gene>
<evidence type="ECO:0000256" key="8">
    <source>
        <dbReference type="ARBA" id="ARBA00023136"/>
    </source>
</evidence>
<evidence type="ECO:0000256" key="6">
    <source>
        <dbReference type="ARBA" id="ARBA00022989"/>
    </source>
</evidence>
<keyword evidence="2 11" id="KW-0812">Transmembrane</keyword>
<feature type="compositionally biased region" description="Polar residues" evidence="12">
    <location>
        <begin position="458"/>
        <end position="467"/>
    </location>
</feature>
<keyword evidence="7 11" id="KW-0333">Golgi apparatus</keyword>
<dbReference type="GO" id="GO:0016485">
    <property type="term" value="P:protein processing"/>
    <property type="evidence" value="ECO:0007669"/>
    <property type="project" value="InterPro"/>
</dbReference>
<dbReference type="KEGG" id="cre:CHLRE_02g078858v5"/>
<evidence type="ECO:0000313" key="13">
    <source>
        <dbReference type="EMBL" id="PNW86253.1"/>
    </source>
</evidence>
<feature type="transmembrane region" description="Helical" evidence="11">
    <location>
        <begin position="97"/>
        <end position="119"/>
    </location>
</feature>
<dbReference type="GeneID" id="5727261"/>
<keyword evidence="4 11" id="KW-0256">Endoplasmic reticulum</keyword>
<dbReference type="ExpressionAtlas" id="A0A2K3E0E4">
    <property type="expression patterns" value="baseline"/>
</dbReference>
<dbReference type="GO" id="GO:0007219">
    <property type="term" value="P:Notch signaling pathway"/>
    <property type="evidence" value="ECO:0007669"/>
    <property type="project" value="UniProtKB-KW"/>
</dbReference>
<comment type="domain">
    <text evidence="11">The PAL motif is required for normal active site conformation.</text>
</comment>
<protein>
    <recommendedName>
        <fullName evidence="11">Presenilin</fullName>
        <ecNumber evidence="11">3.4.23.-</ecNumber>
    </recommendedName>
</protein>
<dbReference type="PRINTS" id="PR01072">
    <property type="entry name" value="PRESENILIN"/>
</dbReference>
<reference evidence="13 14" key="1">
    <citation type="journal article" date="2007" name="Science">
        <title>The Chlamydomonas genome reveals the evolution of key animal and plant functions.</title>
        <authorList>
            <person name="Merchant S.S."/>
            <person name="Prochnik S.E."/>
            <person name="Vallon O."/>
            <person name="Harris E.H."/>
            <person name="Karpowicz S.J."/>
            <person name="Witman G.B."/>
            <person name="Terry A."/>
            <person name="Salamov A."/>
            <person name="Fritz-Laylin L.K."/>
            <person name="Marechal-Drouard L."/>
            <person name="Marshall W.F."/>
            <person name="Qu L.H."/>
            <person name="Nelson D.R."/>
            <person name="Sanderfoot A.A."/>
            <person name="Spalding M.H."/>
            <person name="Kapitonov V.V."/>
            <person name="Ren Q."/>
            <person name="Ferris P."/>
            <person name="Lindquist E."/>
            <person name="Shapiro H."/>
            <person name="Lucas S.M."/>
            <person name="Grimwood J."/>
            <person name="Schmutz J."/>
            <person name="Cardol P."/>
            <person name="Cerutti H."/>
            <person name="Chanfreau G."/>
            <person name="Chen C.L."/>
            <person name="Cognat V."/>
            <person name="Croft M.T."/>
            <person name="Dent R."/>
            <person name="Dutcher S."/>
            <person name="Fernandez E."/>
            <person name="Fukuzawa H."/>
            <person name="Gonzalez-Ballester D."/>
            <person name="Gonzalez-Halphen D."/>
            <person name="Hallmann A."/>
            <person name="Hanikenne M."/>
            <person name="Hippler M."/>
            <person name="Inwood W."/>
            <person name="Jabbari K."/>
            <person name="Kalanon M."/>
            <person name="Kuras R."/>
            <person name="Lefebvre P.A."/>
            <person name="Lemaire S.D."/>
            <person name="Lobanov A.V."/>
            <person name="Lohr M."/>
            <person name="Manuell A."/>
            <person name="Meier I."/>
            <person name="Mets L."/>
            <person name="Mittag M."/>
            <person name="Mittelmeier T."/>
            <person name="Moroney J.V."/>
            <person name="Moseley J."/>
            <person name="Napoli C."/>
            <person name="Nedelcu A.M."/>
            <person name="Niyogi K."/>
            <person name="Novoselov S.V."/>
            <person name="Paulsen I.T."/>
            <person name="Pazour G."/>
            <person name="Purton S."/>
            <person name="Ral J.P."/>
            <person name="Riano-Pachon D.M."/>
            <person name="Riekhof W."/>
            <person name="Rymarquis L."/>
            <person name="Schroda M."/>
            <person name="Stern D."/>
            <person name="Umen J."/>
            <person name="Willows R."/>
            <person name="Wilson N."/>
            <person name="Zimmer S.L."/>
            <person name="Allmer J."/>
            <person name="Balk J."/>
            <person name="Bisova K."/>
            <person name="Chen C.J."/>
            <person name="Elias M."/>
            <person name="Gendler K."/>
            <person name="Hauser C."/>
            <person name="Lamb M.R."/>
            <person name="Ledford H."/>
            <person name="Long J.C."/>
            <person name="Minagawa J."/>
            <person name="Page M.D."/>
            <person name="Pan J."/>
            <person name="Pootakham W."/>
            <person name="Roje S."/>
            <person name="Rose A."/>
            <person name="Stahlberg E."/>
            <person name="Terauchi A.M."/>
            <person name="Yang P."/>
            <person name="Ball S."/>
            <person name="Bowler C."/>
            <person name="Dieckmann C.L."/>
            <person name="Gladyshev V.N."/>
            <person name="Green P."/>
            <person name="Jorgensen R."/>
            <person name="Mayfield S."/>
            <person name="Mueller-Roeber B."/>
            <person name="Rajamani S."/>
            <person name="Sayre R.T."/>
            <person name="Brokstein P."/>
            <person name="Dubchak I."/>
            <person name="Goodstein D."/>
            <person name="Hornick L."/>
            <person name="Huang Y.W."/>
            <person name="Jhaveri J."/>
            <person name="Luo Y."/>
            <person name="Martinez D."/>
            <person name="Ngau W.C."/>
            <person name="Otillar B."/>
            <person name="Poliakov A."/>
            <person name="Porter A."/>
            <person name="Szajkowski L."/>
            <person name="Werner G."/>
            <person name="Zhou K."/>
            <person name="Grigoriev I.V."/>
            <person name="Rokhsar D.S."/>
            <person name="Grossman A.R."/>
        </authorList>
    </citation>
    <scope>NUCLEOTIDE SEQUENCE [LARGE SCALE GENOMIC DNA]</scope>
    <source>
        <strain evidence="14">CC-503</strain>
    </source>
</reference>
<keyword evidence="8 11" id="KW-0472">Membrane</keyword>
<feature type="transmembrane region" description="Helical" evidence="11">
    <location>
        <begin position="131"/>
        <end position="154"/>
    </location>
</feature>
<feature type="compositionally biased region" description="Low complexity" evidence="12">
    <location>
        <begin position="426"/>
        <end position="440"/>
    </location>
</feature>
<dbReference type="InParanoid" id="A0A2K3E0E4"/>
<evidence type="ECO:0000256" key="4">
    <source>
        <dbReference type="ARBA" id="ARBA00022824"/>
    </source>
</evidence>
<dbReference type="GO" id="GO:0042500">
    <property type="term" value="F:aspartic endopeptidase activity, intramembrane cleaving"/>
    <property type="evidence" value="ECO:0007669"/>
    <property type="project" value="InterPro"/>
</dbReference>
<dbReference type="GO" id="GO:0070765">
    <property type="term" value="C:gamma-secretase complex"/>
    <property type="evidence" value="ECO:0000318"/>
    <property type="project" value="GO_Central"/>
</dbReference>
<dbReference type="OrthoDB" id="20287at2759"/>
<organism evidence="13 14">
    <name type="scientific">Chlamydomonas reinhardtii</name>
    <name type="common">Chlamydomonas smithii</name>
    <dbReference type="NCBI Taxonomy" id="3055"/>
    <lineage>
        <taxon>Eukaryota</taxon>
        <taxon>Viridiplantae</taxon>
        <taxon>Chlorophyta</taxon>
        <taxon>core chlorophytes</taxon>
        <taxon>Chlorophyceae</taxon>
        <taxon>CS clade</taxon>
        <taxon>Chlamydomonadales</taxon>
        <taxon>Chlamydomonadaceae</taxon>
        <taxon>Chlamydomonas</taxon>
    </lineage>
</organism>
<feature type="transmembrane region" description="Helical" evidence="11">
    <location>
        <begin position="161"/>
        <end position="177"/>
    </location>
</feature>
<dbReference type="PANTHER" id="PTHR10202">
    <property type="entry name" value="PRESENILIN"/>
    <property type="match status" value="1"/>
</dbReference>
<evidence type="ECO:0000256" key="11">
    <source>
        <dbReference type="RuleBase" id="RU361148"/>
    </source>
</evidence>
<keyword evidence="14" id="KW-1185">Reference proteome</keyword>
<dbReference type="Proteomes" id="UP000006906">
    <property type="component" value="Chromosome 2"/>
</dbReference>
<feature type="region of interest" description="Disordered" evidence="12">
    <location>
        <begin position="234"/>
        <end position="347"/>
    </location>
</feature>
<keyword evidence="11" id="KW-0645">Protease</keyword>
<proteinExistence type="inferred from homology"/>
<evidence type="ECO:0000256" key="9">
    <source>
        <dbReference type="ARBA" id="ARBA00053367"/>
    </source>
</evidence>
<comment type="similarity">
    <text evidence="1 11">Belongs to the peptidase A22A family.</text>
</comment>
<keyword evidence="6 11" id="KW-1133">Transmembrane helix</keyword>
<feature type="region of interest" description="Disordered" evidence="12">
    <location>
        <begin position="586"/>
        <end position="631"/>
    </location>
</feature>
<dbReference type="GO" id="GO:0004175">
    <property type="term" value="F:endopeptidase activity"/>
    <property type="evidence" value="ECO:0000318"/>
    <property type="project" value="GO_Central"/>
</dbReference>
<dbReference type="GO" id="GO:0000139">
    <property type="term" value="C:Golgi membrane"/>
    <property type="evidence" value="ECO:0007669"/>
    <property type="project" value="UniProtKB-SubCell"/>
</dbReference>
<dbReference type="Gene3D" id="1.10.472.100">
    <property type="entry name" value="Presenilin"/>
    <property type="match status" value="1"/>
</dbReference>
<evidence type="ECO:0000256" key="3">
    <source>
        <dbReference type="ARBA" id="ARBA00022801"/>
    </source>
</evidence>